<dbReference type="SMART" id="SM00448">
    <property type="entry name" value="REC"/>
    <property type="match status" value="1"/>
</dbReference>
<dbReference type="Proteomes" id="UP000294063">
    <property type="component" value="Unassembled WGS sequence"/>
</dbReference>
<feature type="domain" description="EAL" evidence="3">
    <location>
        <begin position="131"/>
        <end position="386"/>
    </location>
</feature>
<dbReference type="SUPFAM" id="SSF141868">
    <property type="entry name" value="EAL domain-like"/>
    <property type="match status" value="1"/>
</dbReference>
<dbReference type="InterPro" id="IPR050706">
    <property type="entry name" value="Cyclic-di-GMP_PDE-like"/>
</dbReference>
<dbReference type="Pfam" id="PF00072">
    <property type="entry name" value="Response_reg"/>
    <property type="match status" value="1"/>
</dbReference>
<dbReference type="Proteomes" id="UP000294166">
    <property type="component" value="Unassembled WGS sequence"/>
</dbReference>
<evidence type="ECO:0000313" key="7">
    <source>
        <dbReference type="Proteomes" id="UP000294166"/>
    </source>
</evidence>
<dbReference type="SUPFAM" id="SSF52172">
    <property type="entry name" value="CheY-like"/>
    <property type="match status" value="1"/>
</dbReference>
<sequence length="404" mass="45883">MNKTILIVDDVELSREILKNSISNIDNMIDVHTAINAYNAMDKITIQSYDLIIMDVMMPDGDGFELLRMISDQKISSKIIIISSLDKSIISSISLLGKLYSLNIVASLEKPIIVEQMKKLVETALYENESDASLENNQLTTLGSDDYPITLMYQSQVISDLNHIVAFEVLSRWADIDGSLLPPSFFLPMIEKLNKQKIFTEIVIKNFIEDYHQYFYDTDKSIRFAINVDPNLLTNEDIVERLIDIYASGVEHKVVIEITEKNLHMASKTELLANTLRLRLRGFEISIDDFGIGASDLERIASMPINEIKIDKNLTWSFKDNVDVLGLIENAKQLAALKNARIIFEGVENKDLKESLENINGYLHQGFLYSVPVLPCIALELLKQQKTLNSVEMAEKVESEKLYH</sequence>
<organism evidence="4 6">
    <name type="scientific">Aliivibrio finisterrensis</name>
    <dbReference type="NCBI Taxonomy" id="511998"/>
    <lineage>
        <taxon>Bacteria</taxon>
        <taxon>Pseudomonadati</taxon>
        <taxon>Pseudomonadota</taxon>
        <taxon>Gammaproteobacteria</taxon>
        <taxon>Vibrionales</taxon>
        <taxon>Vibrionaceae</taxon>
        <taxon>Aliivibrio</taxon>
    </lineage>
</organism>
<reference evidence="6 7" key="1">
    <citation type="submission" date="2019-02" db="EMBL/GenBank/DDBJ databases">
        <title>Genome sequences of Aliivibrio finisterrensis strains from farmed Atlantic salmon.</title>
        <authorList>
            <person name="Bowman J.P."/>
        </authorList>
    </citation>
    <scope>NUCLEOTIDE SEQUENCE [LARGE SCALE GENOMIC DNA]</scope>
    <source>
        <strain evidence="5 7">A21</strain>
        <strain evidence="4 6">A46</strain>
    </source>
</reference>
<dbReference type="CDD" id="cd01948">
    <property type="entry name" value="EAL"/>
    <property type="match status" value="1"/>
</dbReference>
<evidence type="ECO:0000256" key="1">
    <source>
        <dbReference type="PROSITE-ProRule" id="PRU00169"/>
    </source>
</evidence>
<dbReference type="RefSeq" id="WP_130046660.1">
    <property type="nucleotide sequence ID" value="NZ_SEZK01000001.1"/>
</dbReference>
<dbReference type="EMBL" id="SEZN01000002">
    <property type="protein sequence ID" value="RYU66868.1"/>
    <property type="molecule type" value="Genomic_DNA"/>
</dbReference>
<dbReference type="InterPro" id="IPR001789">
    <property type="entry name" value="Sig_transdc_resp-reg_receiver"/>
</dbReference>
<dbReference type="GO" id="GO:0000160">
    <property type="term" value="P:phosphorelay signal transduction system"/>
    <property type="evidence" value="ECO:0007669"/>
    <property type="project" value="InterPro"/>
</dbReference>
<evidence type="ECO:0000313" key="5">
    <source>
        <dbReference type="EMBL" id="RYU66868.1"/>
    </source>
</evidence>
<keyword evidence="7" id="KW-1185">Reference proteome</keyword>
<dbReference type="GO" id="GO:0071111">
    <property type="term" value="F:cyclic-guanylate-specific phosphodiesterase activity"/>
    <property type="evidence" value="ECO:0007669"/>
    <property type="project" value="InterPro"/>
</dbReference>
<evidence type="ECO:0000313" key="6">
    <source>
        <dbReference type="Proteomes" id="UP000294063"/>
    </source>
</evidence>
<dbReference type="InterPro" id="IPR001633">
    <property type="entry name" value="EAL_dom"/>
</dbReference>
<dbReference type="AlphaFoldDB" id="A0A4Q5KZK7"/>
<gene>
    <name evidence="5" type="ORF">ERW53_01745</name>
    <name evidence="4" type="ORF">ERW57_00425</name>
</gene>
<dbReference type="Gene3D" id="3.20.20.450">
    <property type="entry name" value="EAL domain"/>
    <property type="match status" value="1"/>
</dbReference>
<evidence type="ECO:0000313" key="4">
    <source>
        <dbReference type="EMBL" id="RYU54748.1"/>
    </source>
</evidence>
<protein>
    <submittedName>
        <fullName evidence="4">EAL domain-containing protein</fullName>
    </submittedName>
</protein>
<feature type="modified residue" description="4-aspartylphosphate" evidence="1">
    <location>
        <position position="55"/>
    </location>
</feature>
<dbReference type="InterPro" id="IPR035919">
    <property type="entry name" value="EAL_sf"/>
</dbReference>
<dbReference type="PANTHER" id="PTHR33121">
    <property type="entry name" value="CYCLIC DI-GMP PHOSPHODIESTERASE PDEF"/>
    <property type="match status" value="1"/>
</dbReference>
<dbReference type="InterPro" id="IPR011006">
    <property type="entry name" value="CheY-like_superfamily"/>
</dbReference>
<dbReference type="PANTHER" id="PTHR33121:SF70">
    <property type="entry name" value="SIGNALING PROTEIN YKOW"/>
    <property type="match status" value="1"/>
</dbReference>
<evidence type="ECO:0000259" key="2">
    <source>
        <dbReference type="PROSITE" id="PS50110"/>
    </source>
</evidence>
<dbReference type="Gene3D" id="3.40.50.2300">
    <property type="match status" value="1"/>
</dbReference>
<dbReference type="SMART" id="SM00052">
    <property type="entry name" value="EAL"/>
    <property type="match status" value="1"/>
</dbReference>
<keyword evidence="1" id="KW-0597">Phosphoprotein</keyword>
<dbReference type="PROSITE" id="PS50110">
    <property type="entry name" value="RESPONSE_REGULATORY"/>
    <property type="match status" value="1"/>
</dbReference>
<evidence type="ECO:0000259" key="3">
    <source>
        <dbReference type="PROSITE" id="PS50883"/>
    </source>
</evidence>
<proteinExistence type="predicted"/>
<comment type="caution">
    <text evidence="4">The sequence shown here is derived from an EMBL/GenBank/DDBJ whole genome shotgun (WGS) entry which is preliminary data.</text>
</comment>
<accession>A0A4Q5KZK7</accession>
<name>A0A4Q5KZK7_9GAMM</name>
<dbReference type="Pfam" id="PF00563">
    <property type="entry name" value="EAL"/>
    <property type="match status" value="1"/>
</dbReference>
<dbReference type="EMBL" id="SEZK01000001">
    <property type="protein sequence ID" value="RYU54748.1"/>
    <property type="molecule type" value="Genomic_DNA"/>
</dbReference>
<dbReference type="PROSITE" id="PS50883">
    <property type="entry name" value="EAL"/>
    <property type="match status" value="1"/>
</dbReference>
<feature type="domain" description="Response regulatory" evidence="2">
    <location>
        <begin position="4"/>
        <end position="125"/>
    </location>
</feature>